<dbReference type="Proteomes" id="UP000324022">
    <property type="component" value="Unassembled WGS sequence"/>
</dbReference>
<proteinExistence type="predicted"/>
<gene>
    <name evidence="1" type="ORF">UTRI_03377</name>
</gene>
<evidence type="ECO:0000313" key="1">
    <source>
        <dbReference type="EMBL" id="SPO24109.1"/>
    </source>
</evidence>
<evidence type="ECO:0000313" key="2">
    <source>
        <dbReference type="Proteomes" id="UP000324022"/>
    </source>
</evidence>
<dbReference type="AlphaFoldDB" id="A0A5C3E3V8"/>
<protein>
    <submittedName>
        <fullName evidence="1">Uncharacterized protein</fullName>
    </submittedName>
</protein>
<sequence length="124" mass="14159">MSVPPTSRTSLAQALDTRGGRYIFRPFSSSFRLSRPTPCAINSDQARHDYLRMPLRFTRPLKLDKCQCHWSDFDLVLTRCQETIVPHNGPLSREFYSLSKCSSVDNTKTLKNLAVAETFGFPCR</sequence>
<organism evidence="1 2">
    <name type="scientific">Ustilago trichophora</name>
    <dbReference type="NCBI Taxonomy" id="86804"/>
    <lineage>
        <taxon>Eukaryota</taxon>
        <taxon>Fungi</taxon>
        <taxon>Dikarya</taxon>
        <taxon>Basidiomycota</taxon>
        <taxon>Ustilaginomycotina</taxon>
        <taxon>Ustilaginomycetes</taxon>
        <taxon>Ustilaginales</taxon>
        <taxon>Ustilaginaceae</taxon>
        <taxon>Ustilago</taxon>
    </lineage>
</organism>
<keyword evidence="2" id="KW-1185">Reference proteome</keyword>
<dbReference type="EMBL" id="OOIN01000007">
    <property type="protein sequence ID" value="SPO24109.1"/>
    <property type="molecule type" value="Genomic_DNA"/>
</dbReference>
<name>A0A5C3E3V8_9BASI</name>
<reference evidence="1 2" key="1">
    <citation type="submission" date="2018-03" db="EMBL/GenBank/DDBJ databases">
        <authorList>
            <person name="Guldener U."/>
        </authorList>
    </citation>
    <scope>NUCLEOTIDE SEQUENCE [LARGE SCALE GENOMIC DNA]</scope>
    <source>
        <strain evidence="1 2">NBRC100155</strain>
    </source>
</reference>
<accession>A0A5C3E3V8</accession>